<proteinExistence type="predicted"/>
<feature type="non-terminal residue" evidence="2">
    <location>
        <position position="105"/>
    </location>
</feature>
<feature type="transmembrane region" description="Helical" evidence="1">
    <location>
        <begin position="21"/>
        <end position="43"/>
    </location>
</feature>
<dbReference type="AlphaFoldDB" id="A0A7X9IKU0"/>
<protein>
    <submittedName>
        <fullName evidence="2">Uncharacterized protein</fullName>
    </submittedName>
</protein>
<evidence type="ECO:0000313" key="3">
    <source>
        <dbReference type="Proteomes" id="UP000524246"/>
    </source>
</evidence>
<accession>A0A7X9IKU0</accession>
<dbReference type="EMBL" id="JAAZON010000677">
    <property type="protein sequence ID" value="NMC64453.1"/>
    <property type="molecule type" value="Genomic_DNA"/>
</dbReference>
<evidence type="ECO:0000256" key="1">
    <source>
        <dbReference type="SAM" id="Phobius"/>
    </source>
</evidence>
<keyword evidence="1" id="KW-1133">Transmembrane helix</keyword>
<name>A0A7X9IKU0_9DELT</name>
<reference evidence="2 3" key="1">
    <citation type="journal article" date="2020" name="Biotechnol. Biofuels">
        <title>New insights from the biogas microbiome by comprehensive genome-resolved metagenomics of nearly 1600 species originating from multiple anaerobic digesters.</title>
        <authorList>
            <person name="Campanaro S."/>
            <person name="Treu L."/>
            <person name="Rodriguez-R L.M."/>
            <person name="Kovalovszki A."/>
            <person name="Ziels R.M."/>
            <person name="Maus I."/>
            <person name="Zhu X."/>
            <person name="Kougias P.G."/>
            <person name="Basile A."/>
            <person name="Luo G."/>
            <person name="Schluter A."/>
            <person name="Konstantinidis K.T."/>
            <person name="Angelidaki I."/>
        </authorList>
    </citation>
    <scope>NUCLEOTIDE SEQUENCE [LARGE SCALE GENOMIC DNA]</scope>
    <source>
        <strain evidence="2">AS27yjCOA_65</strain>
    </source>
</reference>
<dbReference type="Proteomes" id="UP000524246">
    <property type="component" value="Unassembled WGS sequence"/>
</dbReference>
<comment type="caution">
    <text evidence="2">The sequence shown here is derived from an EMBL/GenBank/DDBJ whole genome shotgun (WGS) entry which is preliminary data.</text>
</comment>
<gene>
    <name evidence="2" type="ORF">GYA55_14910</name>
</gene>
<keyword evidence="1" id="KW-0472">Membrane</keyword>
<evidence type="ECO:0000313" key="2">
    <source>
        <dbReference type="EMBL" id="NMC64453.1"/>
    </source>
</evidence>
<organism evidence="2 3">
    <name type="scientific">SAR324 cluster bacterium</name>
    <dbReference type="NCBI Taxonomy" id="2024889"/>
    <lineage>
        <taxon>Bacteria</taxon>
        <taxon>Deltaproteobacteria</taxon>
        <taxon>SAR324 cluster</taxon>
    </lineage>
</organism>
<keyword evidence="1" id="KW-0812">Transmembrane</keyword>
<sequence>MTYFSGQSRGISWTNGRLRAMLIRLSIVALFLSICILLVFVVFSPDAKRLQIASLFPEYFRRQRVVVEPQKQATIVKADVLVATETIPTGTRLRPNMFKIELRPI</sequence>